<dbReference type="AlphaFoldDB" id="A0A9X5BFU2"/>
<dbReference type="InterPro" id="IPR050276">
    <property type="entry name" value="MshD_Acetyltransferase"/>
</dbReference>
<reference evidence="2" key="1">
    <citation type="submission" date="2018-09" db="EMBL/GenBank/DDBJ databases">
        <title>Murine metabolic-syndrome-specific gut microbial biobank.</title>
        <authorList>
            <person name="Liu C."/>
        </authorList>
    </citation>
    <scope>NUCLEOTIDE SEQUENCE</scope>
    <source>
        <strain evidence="2">D42-62</strain>
    </source>
</reference>
<evidence type="ECO:0000313" key="3">
    <source>
        <dbReference type="Proteomes" id="UP001154420"/>
    </source>
</evidence>
<sequence length="141" mass="16064">MFMVRLATAKDAPQLELLNDEFNGVGASRTYIEKSLLDNRQEIVVVDEEDGGIVGFICVQLKKSFCYDEYMPEITEVYVAQAYRKKGIASNMISFAETYVTSHYNAHEWGLLTGKDNKTAQAVYRKLGYREDGECHFSKKL</sequence>
<feature type="domain" description="N-acetyltransferase" evidence="1">
    <location>
        <begin position="2"/>
        <end position="141"/>
    </location>
</feature>
<proteinExistence type="predicted"/>
<dbReference type="GO" id="GO:0016747">
    <property type="term" value="F:acyltransferase activity, transferring groups other than amino-acyl groups"/>
    <property type="evidence" value="ECO:0007669"/>
    <property type="project" value="InterPro"/>
</dbReference>
<protein>
    <submittedName>
        <fullName evidence="2">N-acetyltransferase</fullName>
    </submittedName>
</protein>
<evidence type="ECO:0000259" key="1">
    <source>
        <dbReference type="PROSITE" id="PS51186"/>
    </source>
</evidence>
<dbReference type="CDD" id="cd04301">
    <property type="entry name" value="NAT_SF"/>
    <property type="match status" value="1"/>
</dbReference>
<dbReference type="EMBL" id="QZDT01000013">
    <property type="protein sequence ID" value="NBJ92863.1"/>
    <property type="molecule type" value="Genomic_DNA"/>
</dbReference>
<comment type="caution">
    <text evidence="2">The sequence shown here is derived from an EMBL/GenBank/DDBJ whole genome shotgun (WGS) entry which is preliminary data.</text>
</comment>
<dbReference type="PANTHER" id="PTHR43617">
    <property type="entry name" value="L-AMINO ACID N-ACETYLTRANSFERASE"/>
    <property type="match status" value="1"/>
</dbReference>
<name>A0A9X5BFU2_9FIRM</name>
<organism evidence="2 3">
    <name type="scientific">Parablautia muri</name>
    <dbReference type="NCBI Taxonomy" id="2320879"/>
    <lineage>
        <taxon>Bacteria</taxon>
        <taxon>Bacillati</taxon>
        <taxon>Bacillota</taxon>
        <taxon>Clostridia</taxon>
        <taxon>Lachnospirales</taxon>
        <taxon>Lachnospiraceae</taxon>
        <taxon>Parablautia</taxon>
    </lineage>
</organism>
<dbReference type="Gene3D" id="3.40.630.30">
    <property type="match status" value="1"/>
</dbReference>
<keyword evidence="3" id="KW-1185">Reference proteome</keyword>
<dbReference type="SUPFAM" id="SSF55729">
    <property type="entry name" value="Acyl-CoA N-acyltransferases (Nat)"/>
    <property type="match status" value="1"/>
</dbReference>
<evidence type="ECO:0000313" key="2">
    <source>
        <dbReference type="EMBL" id="NBJ92863.1"/>
    </source>
</evidence>
<dbReference type="PROSITE" id="PS51186">
    <property type="entry name" value="GNAT"/>
    <property type="match status" value="1"/>
</dbReference>
<dbReference type="InterPro" id="IPR016181">
    <property type="entry name" value="Acyl_CoA_acyltransferase"/>
</dbReference>
<dbReference type="Proteomes" id="UP001154420">
    <property type="component" value="Unassembled WGS sequence"/>
</dbReference>
<gene>
    <name evidence="2" type="ORF">D5281_09685</name>
</gene>
<dbReference type="InterPro" id="IPR000182">
    <property type="entry name" value="GNAT_dom"/>
</dbReference>
<dbReference type="Pfam" id="PF00583">
    <property type="entry name" value="Acetyltransf_1"/>
    <property type="match status" value="1"/>
</dbReference>
<accession>A0A9X5BFU2</accession>